<protein>
    <recommendedName>
        <fullName evidence="2">dual-specificity kinase</fullName>
        <ecNumber evidence="2">2.7.12.1</ecNumber>
    </recommendedName>
</protein>
<keyword evidence="7" id="KW-0067">ATP-binding</keyword>
<keyword evidence="3" id="KW-0723">Serine/threonine-protein kinase</keyword>
<keyword evidence="5" id="KW-0547">Nucleotide-binding</keyword>
<evidence type="ECO:0000256" key="5">
    <source>
        <dbReference type="ARBA" id="ARBA00022741"/>
    </source>
</evidence>
<evidence type="ECO:0000256" key="9">
    <source>
        <dbReference type="ARBA" id="ARBA00049308"/>
    </source>
</evidence>
<comment type="similarity">
    <text evidence="1">Belongs to the protein kinase superfamily. CMGC Ser/Thr protein kinase family. MNB/DYRK subfamily.</text>
</comment>
<dbReference type="InterPro" id="IPR008271">
    <property type="entry name" value="Ser/Thr_kinase_AS"/>
</dbReference>
<accession>A0A1R2B8E3</accession>
<comment type="catalytic activity">
    <reaction evidence="10">
        <text>L-tyrosyl-[protein] + ATP = O-phospho-L-tyrosyl-[protein] + ADP + H(+)</text>
        <dbReference type="Rhea" id="RHEA:10596"/>
        <dbReference type="Rhea" id="RHEA-COMP:10136"/>
        <dbReference type="Rhea" id="RHEA-COMP:20101"/>
        <dbReference type="ChEBI" id="CHEBI:15378"/>
        <dbReference type="ChEBI" id="CHEBI:30616"/>
        <dbReference type="ChEBI" id="CHEBI:46858"/>
        <dbReference type="ChEBI" id="CHEBI:61978"/>
        <dbReference type="ChEBI" id="CHEBI:456216"/>
        <dbReference type="EC" id="2.7.12.1"/>
    </reaction>
</comment>
<dbReference type="Gene3D" id="1.10.510.10">
    <property type="entry name" value="Transferase(Phosphotransferase) domain 1"/>
    <property type="match status" value="1"/>
</dbReference>
<dbReference type="SUPFAM" id="SSF56112">
    <property type="entry name" value="Protein kinase-like (PK-like)"/>
    <property type="match status" value="1"/>
</dbReference>
<dbReference type="PANTHER" id="PTHR24058:SF22">
    <property type="entry name" value="DUAL SPECIFICITY TYROSINE-PHOSPHORYLATION-REGULATED KINASE 4"/>
    <property type="match status" value="1"/>
</dbReference>
<dbReference type="GO" id="GO:0005856">
    <property type="term" value="C:cytoskeleton"/>
    <property type="evidence" value="ECO:0007669"/>
    <property type="project" value="TreeGrafter"/>
</dbReference>
<evidence type="ECO:0000259" key="12">
    <source>
        <dbReference type="PROSITE" id="PS50011"/>
    </source>
</evidence>
<evidence type="ECO:0000256" key="2">
    <source>
        <dbReference type="ARBA" id="ARBA00013203"/>
    </source>
</evidence>
<evidence type="ECO:0000256" key="7">
    <source>
        <dbReference type="ARBA" id="ARBA00022840"/>
    </source>
</evidence>
<dbReference type="Gene3D" id="3.30.200.20">
    <property type="entry name" value="Phosphorylase Kinase, domain 1"/>
    <property type="match status" value="2"/>
</dbReference>
<keyword evidence="6" id="KW-0418">Kinase</keyword>
<evidence type="ECO:0000256" key="8">
    <source>
        <dbReference type="ARBA" id="ARBA00049003"/>
    </source>
</evidence>
<evidence type="ECO:0000256" key="4">
    <source>
        <dbReference type="ARBA" id="ARBA00022679"/>
    </source>
</evidence>
<dbReference type="Gene3D" id="3.30.10.30">
    <property type="entry name" value="DYRK"/>
    <property type="match status" value="1"/>
</dbReference>
<dbReference type="InterPro" id="IPR011009">
    <property type="entry name" value="Kinase-like_dom_sf"/>
</dbReference>
<dbReference type="PANTHER" id="PTHR24058">
    <property type="entry name" value="DUAL SPECIFICITY PROTEIN KINASE"/>
    <property type="match status" value="1"/>
</dbReference>
<evidence type="ECO:0000256" key="1">
    <source>
        <dbReference type="ARBA" id="ARBA00008867"/>
    </source>
</evidence>
<dbReference type="GO" id="GO:0004674">
    <property type="term" value="F:protein serine/threonine kinase activity"/>
    <property type="evidence" value="ECO:0007669"/>
    <property type="project" value="UniProtKB-KW"/>
</dbReference>
<dbReference type="Proteomes" id="UP000187209">
    <property type="component" value="Unassembled WGS sequence"/>
</dbReference>
<dbReference type="CDD" id="cd14210">
    <property type="entry name" value="PKc_DYRK"/>
    <property type="match status" value="1"/>
</dbReference>
<proteinExistence type="inferred from homology"/>
<keyword evidence="4" id="KW-0808">Transferase</keyword>
<evidence type="ECO:0000256" key="6">
    <source>
        <dbReference type="ARBA" id="ARBA00022777"/>
    </source>
</evidence>
<dbReference type="SMART" id="SM00220">
    <property type="entry name" value="S_TKc"/>
    <property type="match status" value="1"/>
</dbReference>
<organism evidence="13 14">
    <name type="scientific">Stentor coeruleus</name>
    <dbReference type="NCBI Taxonomy" id="5963"/>
    <lineage>
        <taxon>Eukaryota</taxon>
        <taxon>Sar</taxon>
        <taxon>Alveolata</taxon>
        <taxon>Ciliophora</taxon>
        <taxon>Postciliodesmatophora</taxon>
        <taxon>Heterotrichea</taxon>
        <taxon>Heterotrichida</taxon>
        <taxon>Stentoridae</taxon>
        <taxon>Stentor</taxon>
    </lineage>
</organism>
<comment type="catalytic activity">
    <reaction evidence="8">
        <text>L-seryl-[protein] + ATP = O-phospho-L-seryl-[protein] + ADP + H(+)</text>
        <dbReference type="Rhea" id="RHEA:17989"/>
        <dbReference type="Rhea" id="RHEA-COMP:9863"/>
        <dbReference type="Rhea" id="RHEA-COMP:11604"/>
        <dbReference type="ChEBI" id="CHEBI:15378"/>
        <dbReference type="ChEBI" id="CHEBI:29999"/>
        <dbReference type="ChEBI" id="CHEBI:30616"/>
        <dbReference type="ChEBI" id="CHEBI:83421"/>
        <dbReference type="ChEBI" id="CHEBI:456216"/>
        <dbReference type="EC" id="2.7.12.1"/>
    </reaction>
</comment>
<evidence type="ECO:0000256" key="10">
    <source>
        <dbReference type="ARBA" id="ARBA00051680"/>
    </source>
</evidence>
<dbReference type="InterPro" id="IPR042521">
    <property type="entry name" value="DYRK"/>
</dbReference>
<dbReference type="GO" id="GO:0004712">
    <property type="term" value="F:protein serine/threonine/tyrosine kinase activity"/>
    <property type="evidence" value="ECO:0007669"/>
    <property type="project" value="UniProtKB-EC"/>
</dbReference>
<dbReference type="InterPro" id="IPR000719">
    <property type="entry name" value="Prot_kinase_dom"/>
</dbReference>
<evidence type="ECO:0000313" key="14">
    <source>
        <dbReference type="Proteomes" id="UP000187209"/>
    </source>
</evidence>
<dbReference type="AlphaFoldDB" id="A0A1R2B8E3"/>
<dbReference type="EMBL" id="MPUH01000852">
    <property type="protein sequence ID" value="OMJ73044.1"/>
    <property type="molecule type" value="Genomic_DNA"/>
</dbReference>
<sequence length="480" mass="55787">MESKLKKKINNGGYHKGKEGQLRSPQSFSKSSSLNLEFKMPSSTKCSMSTPKNLQQVISINRLSRNTSQQISINTSGTLLKTGSSSIKYDPKFPMAPKAAIIYFPNEFNKIEQAEVQDYQLVYFLGCQNKIKPFLEGNNNGYDDERGDYTLTLGDHIAYRYEIIKLLGKGSFGQVVECYDYKRQEKVVECYDYKRQEKVALKIIKNKKRFHQQAAIEIKILQQLRENDIEGKYNVVKIKNYFIFRRHICITFELLSLNLYELLRQNNFEGLSLTLIHRFSVQLLVCLQYIAKQKVIHCDLKPENILLKDTEKALINIIDFGSSCFEQERIYYYIQSRFYRAPEIILGIAYTTAIDMWSLGCILAELYTGRPLFPGESEHIQLIYIMQVLGIPPLAVITRSTKREMFFDENMSPKIIPNKKGVKKEPGTRNLEEILRGCSETFLDFVKRCLIWQPELRMKPIEGLEHPWINEGLKRKQKNP</sequence>
<dbReference type="EC" id="2.7.12.1" evidence="2"/>
<evidence type="ECO:0000313" key="13">
    <source>
        <dbReference type="EMBL" id="OMJ73044.1"/>
    </source>
</evidence>
<feature type="domain" description="Protein kinase" evidence="12">
    <location>
        <begin position="161"/>
        <end position="469"/>
    </location>
</feature>
<dbReference type="PROSITE" id="PS50011">
    <property type="entry name" value="PROTEIN_KINASE_DOM"/>
    <property type="match status" value="1"/>
</dbReference>
<dbReference type="PROSITE" id="PS00108">
    <property type="entry name" value="PROTEIN_KINASE_ST"/>
    <property type="match status" value="1"/>
</dbReference>
<dbReference type="GO" id="GO:0005524">
    <property type="term" value="F:ATP binding"/>
    <property type="evidence" value="ECO:0007669"/>
    <property type="project" value="UniProtKB-KW"/>
</dbReference>
<dbReference type="GO" id="GO:0005737">
    <property type="term" value="C:cytoplasm"/>
    <property type="evidence" value="ECO:0007669"/>
    <property type="project" value="TreeGrafter"/>
</dbReference>
<reference evidence="13 14" key="1">
    <citation type="submission" date="2016-11" db="EMBL/GenBank/DDBJ databases">
        <title>The macronuclear genome of Stentor coeruleus: a giant cell with tiny introns.</title>
        <authorList>
            <person name="Slabodnick M."/>
            <person name="Ruby J.G."/>
            <person name="Reiff S.B."/>
            <person name="Swart E.C."/>
            <person name="Gosai S."/>
            <person name="Prabakaran S."/>
            <person name="Witkowska E."/>
            <person name="Larue G.E."/>
            <person name="Fisher S."/>
            <person name="Freeman R.M."/>
            <person name="Gunawardena J."/>
            <person name="Chu W."/>
            <person name="Stover N.A."/>
            <person name="Gregory B.D."/>
            <person name="Nowacki M."/>
            <person name="Derisi J."/>
            <person name="Roy S.W."/>
            <person name="Marshall W.F."/>
            <person name="Sood P."/>
        </authorList>
    </citation>
    <scope>NUCLEOTIDE SEQUENCE [LARGE SCALE GENOMIC DNA]</scope>
    <source>
        <strain evidence="13">WM001</strain>
    </source>
</reference>
<evidence type="ECO:0000256" key="3">
    <source>
        <dbReference type="ARBA" id="ARBA00022527"/>
    </source>
</evidence>
<feature type="region of interest" description="Disordered" evidence="11">
    <location>
        <begin position="1"/>
        <end position="29"/>
    </location>
</feature>
<comment type="catalytic activity">
    <reaction evidence="9">
        <text>L-threonyl-[protein] + ATP = O-phospho-L-threonyl-[protein] + ADP + H(+)</text>
        <dbReference type="Rhea" id="RHEA:46608"/>
        <dbReference type="Rhea" id="RHEA-COMP:11060"/>
        <dbReference type="Rhea" id="RHEA-COMP:11605"/>
        <dbReference type="ChEBI" id="CHEBI:15378"/>
        <dbReference type="ChEBI" id="CHEBI:30013"/>
        <dbReference type="ChEBI" id="CHEBI:30616"/>
        <dbReference type="ChEBI" id="CHEBI:61977"/>
        <dbReference type="ChEBI" id="CHEBI:456216"/>
        <dbReference type="EC" id="2.7.12.1"/>
    </reaction>
</comment>
<dbReference type="FunFam" id="1.10.510.10:FF:000624">
    <property type="entry name" value="Mitogen-activated protein kinase"/>
    <property type="match status" value="1"/>
</dbReference>
<dbReference type="Pfam" id="PF00069">
    <property type="entry name" value="Pkinase"/>
    <property type="match status" value="1"/>
</dbReference>
<dbReference type="OrthoDB" id="9332038at2759"/>
<name>A0A1R2B8E3_9CILI</name>
<gene>
    <name evidence="13" type="ORF">SteCoe_28373</name>
</gene>
<comment type="caution">
    <text evidence="13">The sequence shown here is derived from an EMBL/GenBank/DDBJ whole genome shotgun (WGS) entry which is preliminary data.</text>
</comment>
<keyword evidence="14" id="KW-1185">Reference proteome</keyword>
<dbReference type="InterPro" id="IPR050494">
    <property type="entry name" value="Ser_Thr_dual-spec_kinase"/>
</dbReference>
<evidence type="ECO:0000256" key="11">
    <source>
        <dbReference type="SAM" id="MobiDB-lite"/>
    </source>
</evidence>